<keyword evidence="1" id="KW-0175">Coiled coil</keyword>
<proteinExistence type="predicted"/>
<dbReference type="InParanoid" id="A0A0C3NZ16"/>
<keyword evidence="4" id="KW-1185">Reference proteome</keyword>
<feature type="compositionally biased region" description="Basic and acidic residues" evidence="2">
    <location>
        <begin position="255"/>
        <end position="268"/>
    </location>
</feature>
<evidence type="ECO:0000256" key="1">
    <source>
        <dbReference type="SAM" id="Coils"/>
    </source>
</evidence>
<accession>A0A0C3NZ16</accession>
<feature type="compositionally biased region" description="Polar residues" evidence="2">
    <location>
        <begin position="71"/>
        <end position="83"/>
    </location>
</feature>
<gene>
    <name evidence="3" type="ORF">M404DRAFT_29459</name>
</gene>
<reference evidence="4" key="2">
    <citation type="submission" date="2015-01" db="EMBL/GenBank/DDBJ databases">
        <title>Evolutionary Origins and Diversification of the Mycorrhizal Mutualists.</title>
        <authorList>
            <consortium name="DOE Joint Genome Institute"/>
            <consortium name="Mycorrhizal Genomics Consortium"/>
            <person name="Kohler A."/>
            <person name="Kuo A."/>
            <person name="Nagy L.G."/>
            <person name="Floudas D."/>
            <person name="Copeland A."/>
            <person name="Barry K.W."/>
            <person name="Cichocki N."/>
            <person name="Veneault-Fourrey C."/>
            <person name="LaButti K."/>
            <person name="Lindquist E.A."/>
            <person name="Lipzen A."/>
            <person name="Lundell T."/>
            <person name="Morin E."/>
            <person name="Murat C."/>
            <person name="Riley R."/>
            <person name="Ohm R."/>
            <person name="Sun H."/>
            <person name="Tunlid A."/>
            <person name="Henrissat B."/>
            <person name="Grigoriev I.V."/>
            <person name="Hibbett D.S."/>
            <person name="Martin F."/>
        </authorList>
    </citation>
    <scope>NUCLEOTIDE SEQUENCE [LARGE SCALE GENOMIC DNA]</scope>
    <source>
        <strain evidence="4">Marx 270</strain>
    </source>
</reference>
<dbReference type="AlphaFoldDB" id="A0A0C3NZ16"/>
<feature type="region of interest" description="Disordered" evidence="2">
    <location>
        <begin position="247"/>
        <end position="297"/>
    </location>
</feature>
<protein>
    <submittedName>
        <fullName evidence="3">Uncharacterized protein</fullName>
    </submittedName>
</protein>
<feature type="region of interest" description="Disordered" evidence="2">
    <location>
        <begin position="356"/>
        <end position="399"/>
    </location>
</feature>
<dbReference type="Proteomes" id="UP000054217">
    <property type="component" value="Unassembled WGS sequence"/>
</dbReference>
<dbReference type="STRING" id="870435.A0A0C3NZ16"/>
<feature type="coiled-coil region" evidence="1">
    <location>
        <begin position="149"/>
        <end position="187"/>
    </location>
</feature>
<reference evidence="3 4" key="1">
    <citation type="submission" date="2014-04" db="EMBL/GenBank/DDBJ databases">
        <authorList>
            <consortium name="DOE Joint Genome Institute"/>
            <person name="Kuo A."/>
            <person name="Kohler A."/>
            <person name="Costa M.D."/>
            <person name="Nagy L.G."/>
            <person name="Floudas D."/>
            <person name="Copeland A."/>
            <person name="Barry K.W."/>
            <person name="Cichocki N."/>
            <person name="Veneault-Fourrey C."/>
            <person name="LaButti K."/>
            <person name="Lindquist E.A."/>
            <person name="Lipzen A."/>
            <person name="Lundell T."/>
            <person name="Morin E."/>
            <person name="Murat C."/>
            <person name="Sun H."/>
            <person name="Tunlid A."/>
            <person name="Henrissat B."/>
            <person name="Grigoriev I.V."/>
            <person name="Hibbett D.S."/>
            <person name="Martin F."/>
            <person name="Nordberg H.P."/>
            <person name="Cantor M.N."/>
            <person name="Hua S.X."/>
        </authorList>
    </citation>
    <scope>NUCLEOTIDE SEQUENCE [LARGE SCALE GENOMIC DNA]</scope>
    <source>
        <strain evidence="3 4">Marx 270</strain>
    </source>
</reference>
<feature type="region of interest" description="Disordered" evidence="2">
    <location>
        <begin position="71"/>
        <end position="100"/>
    </location>
</feature>
<evidence type="ECO:0000313" key="4">
    <source>
        <dbReference type="Proteomes" id="UP000054217"/>
    </source>
</evidence>
<organism evidence="3 4">
    <name type="scientific">Pisolithus tinctorius Marx 270</name>
    <dbReference type="NCBI Taxonomy" id="870435"/>
    <lineage>
        <taxon>Eukaryota</taxon>
        <taxon>Fungi</taxon>
        <taxon>Dikarya</taxon>
        <taxon>Basidiomycota</taxon>
        <taxon>Agaricomycotina</taxon>
        <taxon>Agaricomycetes</taxon>
        <taxon>Agaricomycetidae</taxon>
        <taxon>Boletales</taxon>
        <taxon>Sclerodermatineae</taxon>
        <taxon>Pisolithaceae</taxon>
        <taxon>Pisolithus</taxon>
    </lineage>
</organism>
<dbReference type="HOGENOM" id="CLU_691014_0_0_1"/>
<feature type="compositionally biased region" description="Acidic residues" evidence="2">
    <location>
        <begin position="384"/>
        <end position="399"/>
    </location>
</feature>
<evidence type="ECO:0000313" key="3">
    <source>
        <dbReference type="EMBL" id="KIO00536.1"/>
    </source>
</evidence>
<feature type="compositionally biased region" description="Basic and acidic residues" evidence="2">
    <location>
        <begin position="370"/>
        <end position="383"/>
    </location>
</feature>
<name>A0A0C3NZ16_PISTI</name>
<evidence type="ECO:0000256" key="2">
    <source>
        <dbReference type="SAM" id="MobiDB-lite"/>
    </source>
</evidence>
<sequence length="399" mass="43486">MSKQFSLYVVIPAMQWKDYENFIETVSMDYATKPHQPVINLPSTQAHLVDSFSSVAEWPISHDVHIAEAKSQSQASSGNQLFVNSEKCDNPSPSPTMTNQCTPSKHNYQASISVSSVITISPPRKKVVHCLVPSPDHNKVIEALACGGTADMDVKKARERAEAERAEREAEEKKACEEEEKREAECKCKARAGKGDEAGTSGEAGGEVKQVVMDPGCTHCACAQVVCEFVVDSNKKHIACVRCNQSKGKCQWPGDGKDTEASPKIKADKGKKRKADEETPEPGPSQKKQAKTSVRPIEVLDLNETEASGSGVKEARLIANNLASLFELHKTTVENSGCIADALELLLDESYGYRMAVSPSDSGSSELDSDELRKEAEWLKNHGEDEEGEAEGEDEDMAE</sequence>
<dbReference type="EMBL" id="KN831995">
    <property type="protein sequence ID" value="KIO00536.1"/>
    <property type="molecule type" value="Genomic_DNA"/>
</dbReference>